<feature type="transmembrane region" description="Helical" evidence="7">
    <location>
        <begin position="405"/>
        <end position="422"/>
    </location>
</feature>
<keyword evidence="4 7" id="KW-0812">Transmembrane</keyword>
<evidence type="ECO:0000313" key="9">
    <source>
        <dbReference type="Proteomes" id="UP000262583"/>
    </source>
</evidence>
<feature type="transmembrane region" description="Helical" evidence="7">
    <location>
        <begin position="129"/>
        <end position="147"/>
    </location>
</feature>
<comment type="subcellular location">
    <subcellularLocation>
        <location evidence="1">Cell membrane</location>
        <topology evidence="1">Multi-pass membrane protein</topology>
    </subcellularLocation>
</comment>
<evidence type="ECO:0000256" key="7">
    <source>
        <dbReference type="SAM" id="Phobius"/>
    </source>
</evidence>
<feature type="transmembrane region" description="Helical" evidence="7">
    <location>
        <begin position="291"/>
        <end position="313"/>
    </location>
</feature>
<feature type="transmembrane region" description="Helical" evidence="7">
    <location>
        <begin position="159"/>
        <end position="189"/>
    </location>
</feature>
<feature type="transmembrane region" description="Helical" evidence="7">
    <location>
        <begin position="93"/>
        <end position="117"/>
    </location>
</feature>
<keyword evidence="3" id="KW-1003">Cell membrane</keyword>
<feature type="transmembrane region" description="Helical" evidence="7">
    <location>
        <begin position="224"/>
        <end position="242"/>
    </location>
</feature>
<dbReference type="EMBL" id="CP030759">
    <property type="protein sequence ID" value="AXA37563.1"/>
    <property type="molecule type" value="Genomic_DNA"/>
</dbReference>
<dbReference type="PIRSF" id="PIRSF004810">
    <property type="entry name" value="ChrA"/>
    <property type="match status" value="1"/>
</dbReference>
<evidence type="ECO:0000256" key="5">
    <source>
        <dbReference type="ARBA" id="ARBA00022989"/>
    </source>
</evidence>
<dbReference type="AlphaFoldDB" id="A0A2Z4YAX4"/>
<dbReference type="NCBIfam" id="TIGR00937">
    <property type="entry name" value="2A51"/>
    <property type="match status" value="1"/>
</dbReference>
<dbReference type="GO" id="GO:0005886">
    <property type="term" value="C:plasma membrane"/>
    <property type="evidence" value="ECO:0007669"/>
    <property type="project" value="UniProtKB-SubCell"/>
</dbReference>
<name>A0A2Z4YAX4_SUMC1</name>
<evidence type="ECO:0000256" key="1">
    <source>
        <dbReference type="ARBA" id="ARBA00004651"/>
    </source>
</evidence>
<feature type="transmembrane region" description="Helical" evidence="7">
    <location>
        <begin position="29"/>
        <end position="48"/>
    </location>
</feature>
<feature type="transmembrane region" description="Helical" evidence="7">
    <location>
        <begin position="319"/>
        <end position="339"/>
    </location>
</feature>
<evidence type="ECO:0000313" key="8">
    <source>
        <dbReference type="EMBL" id="AXA37563.1"/>
    </source>
</evidence>
<dbReference type="InterPro" id="IPR014047">
    <property type="entry name" value="Chr_Tranpt_l_chain"/>
</dbReference>
<dbReference type="PANTHER" id="PTHR43663:SF1">
    <property type="entry name" value="CHROMATE TRANSPORTER"/>
    <property type="match status" value="1"/>
</dbReference>
<dbReference type="PANTHER" id="PTHR43663">
    <property type="entry name" value="CHROMATE TRANSPORT PROTEIN-RELATED"/>
    <property type="match status" value="1"/>
</dbReference>
<sequence length="423" mass="44573">MSGQTNIQEVEPEKGDTSSPLSLWQIAKLFAKIGTIGFGGGFAVIALMERECVERRRLLRPEEFIHGVALGQFLGSFAVNTAFFIGYRLRGLAGGLVAITSFLFPSVTLVILLSWIYFRMRTIPQLENLLAAAGPVVIALIVTAALSLGQKTLHSLPRWGIACVAFAVGLWRVSTLTILAVAALLGILLRLGQDASEAEDALPSESSPPQPIRLKTSHKDQQRLSANGVIPLAILGATSPSSLVTMGSLLTCLVVFLKIGFVFFGGGYLLVPLLHEYFVDGYRWLTEREFVDGLAISQLTPGPIAVLATFVGFHTAGAAGAVIATAALYMPATLLMALLSRSYALLNRYSAIRDVLGGVTPAVVGLVAESAVTLAPASGVSLSHPAGIAIAIAALILLLRKVPPALVIACGIGLGVLFPQLVQ</sequence>
<comment type="similarity">
    <text evidence="2">Belongs to the chromate ion transporter (CHR) (TC 2.A.51) family.</text>
</comment>
<evidence type="ECO:0000256" key="4">
    <source>
        <dbReference type="ARBA" id="ARBA00022692"/>
    </source>
</evidence>
<feature type="transmembrane region" description="Helical" evidence="7">
    <location>
        <begin position="351"/>
        <end position="368"/>
    </location>
</feature>
<evidence type="ECO:0000256" key="2">
    <source>
        <dbReference type="ARBA" id="ARBA00005262"/>
    </source>
</evidence>
<dbReference type="InterPro" id="IPR052518">
    <property type="entry name" value="CHR_Transporter"/>
</dbReference>
<protein>
    <submittedName>
        <fullName evidence="8">Chromate transport protein</fullName>
    </submittedName>
</protein>
<dbReference type="Proteomes" id="UP000262583">
    <property type="component" value="Chromosome"/>
</dbReference>
<accession>A0A2Z4YAX4</accession>
<dbReference type="GO" id="GO:0015109">
    <property type="term" value="F:chromate transmembrane transporter activity"/>
    <property type="evidence" value="ECO:0007669"/>
    <property type="project" value="InterPro"/>
</dbReference>
<evidence type="ECO:0000256" key="6">
    <source>
        <dbReference type="ARBA" id="ARBA00023136"/>
    </source>
</evidence>
<dbReference type="KEGG" id="schv:BRCON_2821"/>
<feature type="transmembrane region" description="Helical" evidence="7">
    <location>
        <begin position="248"/>
        <end position="271"/>
    </location>
</feature>
<evidence type="ECO:0000256" key="3">
    <source>
        <dbReference type="ARBA" id="ARBA00022475"/>
    </source>
</evidence>
<keyword evidence="5 7" id="KW-1133">Transmembrane helix</keyword>
<gene>
    <name evidence="8" type="ORF">BRCON_2821</name>
</gene>
<dbReference type="Pfam" id="PF02417">
    <property type="entry name" value="Chromate_transp"/>
    <property type="match status" value="2"/>
</dbReference>
<proteinExistence type="inferred from homology"/>
<dbReference type="InterPro" id="IPR003370">
    <property type="entry name" value="Chromate_transpt"/>
</dbReference>
<reference evidence="8 9" key="1">
    <citation type="submission" date="2018-05" db="EMBL/GenBank/DDBJ databases">
        <title>A metagenomic window into the 2 km-deep terrestrial subsurface aquifer revealed taxonomically and functionally diverse microbial community comprising novel uncultured bacterial lineages.</title>
        <authorList>
            <person name="Kadnikov V.V."/>
            <person name="Mardanov A.V."/>
            <person name="Beletsky A.V."/>
            <person name="Banks D."/>
            <person name="Pimenov N.V."/>
            <person name="Frank Y.A."/>
            <person name="Karnachuk O.V."/>
            <person name="Ravin N.V."/>
        </authorList>
    </citation>
    <scope>NUCLEOTIDE SEQUENCE [LARGE SCALE GENOMIC DNA]</scope>
    <source>
        <strain evidence="8">BY</strain>
    </source>
</reference>
<feature type="transmembrane region" description="Helical" evidence="7">
    <location>
        <begin position="374"/>
        <end position="398"/>
    </location>
</feature>
<keyword evidence="6 7" id="KW-0472">Membrane</keyword>
<organism evidence="8 9">
    <name type="scientific">Sumerlaea chitinivorans</name>
    <dbReference type="NCBI Taxonomy" id="2250252"/>
    <lineage>
        <taxon>Bacteria</taxon>
        <taxon>Candidatus Sumerlaeota</taxon>
        <taxon>Candidatus Sumerlaeia</taxon>
        <taxon>Candidatus Sumerlaeales</taxon>
        <taxon>Candidatus Sumerlaeaceae</taxon>
        <taxon>Candidatus Sumerlaea</taxon>
    </lineage>
</organism>
<feature type="transmembrane region" description="Helical" evidence="7">
    <location>
        <begin position="68"/>
        <end position="87"/>
    </location>
</feature>